<organism evidence="1">
    <name type="scientific">Alexandrium monilatum</name>
    <dbReference type="NCBI Taxonomy" id="311494"/>
    <lineage>
        <taxon>Eukaryota</taxon>
        <taxon>Sar</taxon>
        <taxon>Alveolata</taxon>
        <taxon>Dinophyceae</taxon>
        <taxon>Gonyaulacales</taxon>
        <taxon>Pyrocystaceae</taxon>
        <taxon>Alexandrium</taxon>
    </lineage>
</organism>
<reference evidence="1" key="1">
    <citation type="submission" date="2021-01" db="EMBL/GenBank/DDBJ databases">
        <authorList>
            <person name="Corre E."/>
            <person name="Pelletier E."/>
            <person name="Niang G."/>
            <person name="Scheremetjew M."/>
            <person name="Finn R."/>
            <person name="Kale V."/>
            <person name="Holt S."/>
            <person name="Cochrane G."/>
            <person name="Meng A."/>
            <person name="Brown T."/>
            <person name="Cohen L."/>
        </authorList>
    </citation>
    <scope>NUCLEOTIDE SEQUENCE</scope>
    <source>
        <strain evidence="1">CCMP3105</strain>
    </source>
</reference>
<name>A0A7S4SS49_9DINO</name>
<sequence>MENPFGNDDNDLPLEHFQAEMNSSLLMLLHDRTDHVSHLSPLCVTAWEALVQTGATQRRHSICSMDSVGTAASRVSLRLELEAAVAAAEEYAQAESSPKAEASRIEDMMISLEELEPKIETLSKEVEEFSLSLPNWTQTIETQILEIGRNFSSLSDLAQFDQDEEPGGLDGEAVISLRCFPAL</sequence>
<protein>
    <submittedName>
        <fullName evidence="1">Uncharacterized protein</fullName>
    </submittedName>
</protein>
<dbReference type="EMBL" id="HBNR01077920">
    <property type="protein sequence ID" value="CAE4654426.1"/>
    <property type="molecule type" value="Transcribed_RNA"/>
</dbReference>
<proteinExistence type="predicted"/>
<evidence type="ECO:0000313" key="1">
    <source>
        <dbReference type="EMBL" id="CAE4654426.1"/>
    </source>
</evidence>
<gene>
    <name evidence="1" type="ORF">AMON00008_LOCUS55479</name>
</gene>
<accession>A0A7S4SS49</accession>
<dbReference type="AlphaFoldDB" id="A0A7S4SS49"/>